<feature type="region of interest" description="Disordered" evidence="1">
    <location>
        <begin position="27"/>
        <end position="92"/>
    </location>
</feature>
<feature type="chain" id="PRO_5020585280" evidence="2">
    <location>
        <begin position="27"/>
        <end position="167"/>
    </location>
</feature>
<dbReference type="Proteomes" id="UP000298663">
    <property type="component" value="Unassembled WGS sequence"/>
</dbReference>
<protein>
    <submittedName>
        <fullName evidence="3">Uncharacterized protein</fullName>
    </submittedName>
</protein>
<evidence type="ECO:0000313" key="4">
    <source>
        <dbReference type="Proteomes" id="UP000298663"/>
    </source>
</evidence>
<dbReference type="EMBL" id="AZBU02000002">
    <property type="protein sequence ID" value="TKR94172.1"/>
    <property type="molecule type" value="Genomic_DNA"/>
</dbReference>
<accession>A0A4U5PCR6</accession>
<proteinExistence type="predicted"/>
<organism evidence="3 4">
    <name type="scientific">Steinernema carpocapsae</name>
    <name type="common">Entomopathogenic nematode</name>
    <dbReference type="NCBI Taxonomy" id="34508"/>
    <lineage>
        <taxon>Eukaryota</taxon>
        <taxon>Metazoa</taxon>
        <taxon>Ecdysozoa</taxon>
        <taxon>Nematoda</taxon>
        <taxon>Chromadorea</taxon>
        <taxon>Rhabditida</taxon>
        <taxon>Tylenchina</taxon>
        <taxon>Panagrolaimomorpha</taxon>
        <taxon>Strongyloidoidea</taxon>
        <taxon>Steinernematidae</taxon>
        <taxon>Steinernema</taxon>
    </lineage>
</organism>
<evidence type="ECO:0000256" key="2">
    <source>
        <dbReference type="SAM" id="SignalP"/>
    </source>
</evidence>
<gene>
    <name evidence="3" type="ORF">L596_008495</name>
</gene>
<evidence type="ECO:0000256" key="1">
    <source>
        <dbReference type="SAM" id="MobiDB-lite"/>
    </source>
</evidence>
<keyword evidence="2" id="KW-0732">Signal</keyword>
<sequence>MVSVLLLSRSVVLFLCFMRIASEGSGEENFGTNGSTTTTDFQDGTSSTSSRVEWTSSGVESASLSSSPLRSTADTTPSTSASSTAASTSTILTTTESGRIRCRDISRMEIEAFYEPNDDFCAYFIPISIIEGGEGLLTTVNLLMCAEVAAVGKGLRTRGAFERLFAG</sequence>
<comment type="caution">
    <text evidence="3">The sequence shown here is derived from an EMBL/GenBank/DDBJ whole genome shotgun (WGS) entry which is preliminary data.</text>
</comment>
<evidence type="ECO:0000313" key="3">
    <source>
        <dbReference type="EMBL" id="TKR94172.1"/>
    </source>
</evidence>
<name>A0A4U5PCR6_STECR</name>
<dbReference type="AlphaFoldDB" id="A0A4U5PCR6"/>
<feature type="compositionally biased region" description="Polar residues" evidence="1">
    <location>
        <begin position="30"/>
        <end position="44"/>
    </location>
</feature>
<reference evidence="3 4" key="1">
    <citation type="journal article" date="2015" name="Genome Biol.">
        <title>Comparative genomics of Steinernema reveals deeply conserved gene regulatory networks.</title>
        <authorList>
            <person name="Dillman A.R."/>
            <person name="Macchietto M."/>
            <person name="Porter C.F."/>
            <person name="Rogers A."/>
            <person name="Williams B."/>
            <person name="Antoshechkin I."/>
            <person name="Lee M.M."/>
            <person name="Goodwin Z."/>
            <person name="Lu X."/>
            <person name="Lewis E.E."/>
            <person name="Goodrich-Blair H."/>
            <person name="Stock S.P."/>
            <person name="Adams B.J."/>
            <person name="Sternberg P.W."/>
            <person name="Mortazavi A."/>
        </authorList>
    </citation>
    <scope>NUCLEOTIDE SEQUENCE [LARGE SCALE GENOMIC DNA]</scope>
    <source>
        <strain evidence="3 4">ALL</strain>
    </source>
</reference>
<feature type="signal peptide" evidence="2">
    <location>
        <begin position="1"/>
        <end position="26"/>
    </location>
</feature>
<keyword evidence="4" id="KW-1185">Reference proteome</keyword>
<feature type="compositionally biased region" description="Low complexity" evidence="1">
    <location>
        <begin position="45"/>
        <end position="92"/>
    </location>
</feature>
<reference evidence="3 4" key="2">
    <citation type="journal article" date="2019" name="G3 (Bethesda)">
        <title>Hybrid Assembly of the Genome of the Entomopathogenic Nematode Steinernema carpocapsae Identifies the X-Chromosome.</title>
        <authorList>
            <person name="Serra L."/>
            <person name="Macchietto M."/>
            <person name="Macias-Munoz A."/>
            <person name="McGill C.J."/>
            <person name="Rodriguez I.M."/>
            <person name="Rodriguez B."/>
            <person name="Murad R."/>
            <person name="Mortazavi A."/>
        </authorList>
    </citation>
    <scope>NUCLEOTIDE SEQUENCE [LARGE SCALE GENOMIC DNA]</scope>
    <source>
        <strain evidence="3 4">ALL</strain>
    </source>
</reference>